<dbReference type="SUPFAM" id="SSF141868">
    <property type="entry name" value="EAL domain-like"/>
    <property type="match status" value="1"/>
</dbReference>
<dbReference type="InterPro" id="IPR043128">
    <property type="entry name" value="Rev_trsase/Diguanyl_cyclase"/>
</dbReference>
<keyword evidence="1" id="KW-0472">Membrane</keyword>
<dbReference type="Pfam" id="PF00990">
    <property type="entry name" value="GGDEF"/>
    <property type="match status" value="1"/>
</dbReference>
<dbReference type="SUPFAM" id="SSF55073">
    <property type="entry name" value="Nucleotide cyclase"/>
    <property type="match status" value="1"/>
</dbReference>
<feature type="domain" description="EAL" evidence="2">
    <location>
        <begin position="256"/>
        <end position="506"/>
    </location>
</feature>
<organism evidence="4 5">
    <name type="scientific">Mesorhizobium hungaricum</name>
    <dbReference type="NCBI Taxonomy" id="1566387"/>
    <lineage>
        <taxon>Bacteria</taxon>
        <taxon>Pseudomonadati</taxon>
        <taxon>Pseudomonadota</taxon>
        <taxon>Alphaproteobacteria</taxon>
        <taxon>Hyphomicrobiales</taxon>
        <taxon>Phyllobacteriaceae</taxon>
        <taxon>Mesorhizobium</taxon>
    </lineage>
</organism>
<dbReference type="GO" id="GO:0071111">
    <property type="term" value="F:cyclic-guanylate-specific phosphodiesterase activity"/>
    <property type="evidence" value="ECO:0007669"/>
    <property type="project" value="InterPro"/>
</dbReference>
<dbReference type="CDD" id="cd01948">
    <property type="entry name" value="EAL"/>
    <property type="match status" value="1"/>
</dbReference>
<dbReference type="InterPro" id="IPR050706">
    <property type="entry name" value="Cyclic-di-GMP_PDE-like"/>
</dbReference>
<reference evidence="4 5" key="1">
    <citation type="submission" date="2016-08" db="EMBL/GenBank/DDBJ databases">
        <title>Whole genome sequence of Mesorhizobium sp. strain UASWS1009 isolated from industrial sewage.</title>
        <authorList>
            <person name="Crovadore J."/>
            <person name="Calmin G."/>
            <person name="Chablais R."/>
            <person name="Cochard B."/>
            <person name="Lefort F."/>
        </authorList>
    </citation>
    <scope>NUCLEOTIDE SEQUENCE [LARGE SCALE GENOMIC DNA]</scope>
    <source>
        <strain evidence="4 5">UASWS1009</strain>
    </source>
</reference>
<dbReference type="PANTHER" id="PTHR33121:SF70">
    <property type="entry name" value="SIGNALING PROTEIN YKOW"/>
    <property type="match status" value="1"/>
</dbReference>
<evidence type="ECO:0000259" key="2">
    <source>
        <dbReference type="PROSITE" id="PS50883"/>
    </source>
</evidence>
<dbReference type="InterPro" id="IPR035919">
    <property type="entry name" value="EAL_sf"/>
</dbReference>
<evidence type="ECO:0000313" key="5">
    <source>
        <dbReference type="Proteomes" id="UP000094412"/>
    </source>
</evidence>
<keyword evidence="1" id="KW-1133">Transmembrane helix</keyword>
<protein>
    <submittedName>
        <fullName evidence="4">Diguanylate phosphodiesterase</fullName>
    </submittedName>
</protein>
<dbReference type="InterPro" id="IPR029787">
    <property type="entry name" value="Nucleotide_cyclase"/>
</dbReference>
<dbReference type="Gene3D" id="3.30.70.270">
    <property type="match status" value="1"/>
</dbReference>
<dbReference type="OrthoDB" id="9814202at2"/>
<dbReference type="Proteomes" id="UP000094412">
    <property type="component" value="Unassembled WGS sequence"/>
</dbReference>
<evidence type="ECO:0000259" key="3">
    <source>
        <dbReference type="PROSITE" id="PS50887"/>
    </source>
</evidence>
<feature type="transmembrane region" description="Helical" evidence="1">
    <location>
        <begin position="12"/>
        <end position="33"/>
    </location>
</feature>
<evidence type="ECO:0000313" key="4">
    <source>
        <dbReference type="EMBL" id="OCX14956.1"/>
    </source>
</evidence>
<dbReference type="Pfam" id="PF00563">
    <property type="entry name" value="EAL"/>
    <property type="match status" value="1"/>
</dbReference>
<evidence type="ECO:0000256" key="1">
    <source>
        <dbReference type="SAM" id="Phobius"/>
    </source>
</evidence>
<feature type="domain" description="GGDEF" evidence="3">
    <location>
        <begin position="113"/>
        <end position="247"/>
    </location>
</feature>
<dbReference type="InterPro" id="IPR001633">
    <property type="entry name" value="EAL_dom"/>
</dbReference>
<comment type="caution">
    <text evidence="4">The sequence shown here is derived from an EMBL/GenBank/DDBJ whole genome shotgun (WGS) entry which is preliminary data.</text>
</comment>
<proteinExistence type="predicted"/>
<dbReference type="InterPro" id="IPR000160">
    <property type="entry name" value="GGDEF_dom"/>
</dbReference>
<dbReference type="SMART" id="SM00267">
    <property type="entry name" value="GGDEF"/>
    <property type="match status" value="1"/>
</dbReference>
<dbReference type="SMART" id="SM00052">
    <property type="entry name" value="EAL"/>
    <property type="match status" value="1"/>
</dbReference>
<dbReference type="PROSITE" id="PS50883">
    <property type="entry name" value="EAL"/>
    <property type="match status" value="1"/>
</dbReference>
<keyword evidence="1" id="KW-0812">Transmembrane</keyword>
<keyword evidence="5" id="KW-1185">Reference proteome</keyword>
<name>A0A1C2DJV5_9HYPH</name>
<dbReference type="CDD" id="cd01949">
    <property type="entry name" value="GGDEF"/>
    <property type="match status" value="1"/>
</dbReference>
<feature type="transmembrane region" description="Helical" evidence="1">
    <location>
        <begin position="48"/>
        <end position="72"/>
    </location>
</feature>
<dbReference type="AlphaFoldDB" id="A0A1C2DJV5"/>
<dbReference type="NCBIfam" id="TIGR00254">
    <property type="entry name" value="GGDEF"/>
    <property type="match status" value="1"/>
</dbReference>
<dbReference type="EMBL" id="MDEO01000035">
    <property type="protein sequence ID" value="OCX14956.1"/>
    <property type="molecule type" value="Genomic_DNA"/>
</dbReference>
<dbReference type="PROSITE" id="PS50887">
    <property type="entry name" value="GGDEF"/>
    <property type="match status" value="1"/>
</dbReference>
<dbReference type="STRING" id="1566387.QV13_21400"/>
<gene>
    <name evidence="4" type="ORF">QV13_21400</name>
</gene>
<dbReference type="RefSeq" id="WP_024922305.1">
    <property type="nucleotide sequence ID" value="NZ_MDEO01000035.1"/>
</dbReference>
<accession>A0A1C2DJV5</accession>
<sequence length="519" mass="56024">MPADKNPGRTPLFRLITIAAAGLGSFMLGLWGLKLGVGDGLAELPVNAIAAVVAALCALAAAVAAMSFFAGVDESADYVFSETNFDKLTGTLAKHAMVGKVAEAASQTLKTGEPVYLLDIDVNRFKQINDAIGYAQVDDLVQLFAQRLKTLLPREAVVGRIGPGEFAVLYPDKRLLGSMEALVEKLVDDLVAPYQLKTHLQSISLSIGVVAMPKDGIDPVLVLRRANLALQNARATNAAGAWSVFQPEMGKVADHRQWVESELHTAFERGDFDLHYQPQLDLPTGKVVGYEALIRWNHPERGMIPPMEFIPLAEETGMIGPIGEWVLHKACSDARHLPEECFVAVNISPVQFMTKDFLAMVRNTIASTGIKPSRLELEVTETAMMQDKDRAAAILRELSDMGISVAVDDFGTGYSNLSYLIDFSFRKLKIDRSFVSRIDTDSGSGAVVSTIVGLSRALGVSTIAEGVETESQASMLRAAGCEVVQGYLFGKPAPLRVIGGQTHSVEQIVQERRGSAGMH</sequence>
<dbReference type="PANTHER" id="PTHR33121">
    <property type="entry name" value="CYCLIC DI-GMP PHOSPHODIESTERASE PDEF"/>
    <property type="match status" value="1"/>
</dbReference>
<dbReference type="Gene3D" id="3.20.20.450">
    <property type="entry name" value="EAL domain"/>
    <property type="match status" value="1"/>
</dbReference>